<feature type="transmembrane region" description="Helical" evidence="1">
    <location>
        <begin position="285"/>
        <end position="306"/>
    </location>
</feature>
<feature type="transmembrane region" description="Helical" evidence="1">
    <location>
        <begin position="51"/>
        <end position="70"/>
    </location>
</feature>
<feature type="transmembrane region" description="Helical" evidence="1">
    <location>
        <begin position="161"/>
        <end position="179"/>
    </location>
</feature>
<feature type="transmembrane region" description="Helical" evidence="1">
    <location>
        <begin position="342"/>
        <end position="364"/>
    </location>
</feature>
<keyword evidence="1" id="KW-0812">Transmembrane</keyword>
<feature type="transmembrane region" description="Helical" evidence="1">
    <location>
        <begin position="99"/>
        <end position="118"/>
    </location>
</feature>
<accession>A0ABX2KMB7</accession>
<evidence type="ECO:0000313" key="2">
    <source>
        <dbReference type="EMBL" id="NUB03526.1"/>
    </source>
</evidence>
<dbReference type="Pfam" id="PF05940">
    <property type="entry name" value="NnrS"/>
    <property type="match status" value="1"/>
</dbReference>
<protein>
    <submittedName>
        <fullName evidence="2">NnrS family protein</fullName>
    </submittedName>
</protein>
<name>A0ABX2KMB7_9PROT</name>
<keyword evidence="1" id="KW-0472">Membrane</keyword>
<evidence type="ECO:0000256" key="1">
    <source>
        <dbReference type="SAM" id="Phobius"/>
    </source>
</evidence>
<reference evidence="2 3" key="1">
    <citation type="submission" date="2019-10" db="EMBL/GenBank/DDBJ databases">
        <title>Genome sequence of Azospirillum melinis.</title>
        <authorList>
            <person name="Ambrosini A."/>
            <person name="Sant'Anna F.H."/>
            <person name="Cassan F.D."/>
            <person name="Souza E.M."/>
            <person name="Passaglia L.M.P."/>
        </authorList>
    </citation>
    <scope>NUCLEOTIDE SEQUENCE [LARGE SCALE GENOMIC DNA]</scope>
    <source>
        <strain evidence="2 3">TMCY0552</strain>
    </source>
</reference>
<dbReference type="EMBL" id="WHOS01000066">
    <property type="protein sequence ID" value="NUB03526.1"/>
    <property type="molecule type" value="Genomic_DNA"/>
</dbReference>
<comment type="caution">
    <text evidence="2">The sequence shown here is derived from an EMBL/GenBank/DDBJ whole genome shotgun (WGS) entry which is preliminary data.</text>
</comment>
<proteinExistence type="predicted"/>
<gene>
    <name evidence="2" type="ORF">GBZ48_30360</name>
</gene>
<organism evidence="2 3">
    <name type="scientific">Azospirillum melinis</name>
    <dbReference type="NCBI Taxonomy" id="328839"/>
    <lineage>
        <taxon>Bacteria</taxon>
        <taxon>Pseudomonadati</taxon>
        <taxon>Pseudomonadota</taxon>
        <taxon>Alphaproteobacteria</taxon>
        <taxon>Rhodospirillales</taxon>
        <taxon>Azospirillaceae</taxon>
        <taxon>Azospirillum</taxon>
    </lineage>
</organism>
<dbReference type="RefSeq" id="WP_174474423.1">
    <property type="nucleotide sequence ID" value="NZ_JAGINN010000022.1"/>
</dbReference>
<evidence type="ECO:0000313" key="3">
    <source>
        <dbReference type="Proteomes" id="UP000605086"/>
    </source>
</evidence>
<feature type="transmembrane region" description="Helical" evidence="1">
    <location>
        <begin position="261"/>
        <end position="279"/>
    </location>
</feature>
<dbReference type="Proteomes" id="UP000605086">
    <property type="component" value="Unassembled WGS sequence"/>
</dbReference>
<dbReference type="InterPro" id="IPR010266">
    <property type="entry name" value="NnrS"/>
</dbReference>
<feature type="transmembrane region" description="Helical" evidence="1">
    <location>
        <begin position="24"/>
        <end position="45"/>
    </location>
</feature>
<feature type="transmembrane region" description="Helical" evidence="1">
    <location>
        <begin position="318"/>
        <end position="336"/>
    </location>
</feature>
<keyword evidence="3" id="KW-1185">Reference proteome</keyword>
<feature type="transmembrane region" description="Helical" evidence="1">
    <location>
        <begin position="130"/>
        <end position="149"/>
    </location>
</feature>
<keyword evidence="1" id="KW-1133">Transmembrane helix</keyword>
<feature type="transmembrane region" description="Helical" evidence="1">
    <location>
        <begin position="200"/>
        <end position="217"/>
    </location>
</feature>
<sequence length="380" mass="39199">MSTPITGAASGAVTSAHRTMYPAAALYAALAVPLWLAQAGGLLPAGWSPAVHAHEMTLGYALAVVGGFLMTRLSRPMLAVALLSWLAGRLVLLPGLPPLLALPLCFAYPLLLFVVAGLPFLRTGRSGHNAVFGPLIGAFLGAEALFWAGELGLVPGNGQPVALLLIATLLLAMGGRVIPAATAGALRRQGVTLAHRVQPRLEAMGIAGAALCLLSATSGLLPLAGAMGAAMAGTSALLRLARWKPHLLLRRPEIASLHLGYLCLGAGWLLTAGTALSGLPPAAGWHMLGVGALGILASAMTIRTTLQREAEPERFPPAATVAVGLIALAAVLRLTAVRWPSMTLLTAAATAWTLGQLLTAGVLLTRPRRSRRRQDALQEV</sequence>